<reference evidence="2" key="1">
    <citation type="submission" date="2018-06" db="EMBL/GenBank/DDBJ databases">
        <authorList>
            <person name="Zhirakovskaya E."/>
        </authorList>
    </citation>
    <scope>NUCLEOTIDE SEQUENCE</scope>
</reference>
<dbReference type="NCBIfam" id="NF047645">
    <property type="entry name" value="CopZ_Nterm_CC"/>
    <property type="match status" value="1"/>
</dbReference>
<organism evidence="2">
    <name type="scientific">hydrothermal vent metagenome</name>
    <dbReference type="NCBI Taxonomy" id="652676"/>
    <lineage>
        <taxon>unclassified sequences</taxon>
        <taxon>metagenomes</taxon>
        <taxon>ecological metagenomes</taxon>
    </lineage>
</organism>
<feature type="domain" description="CopZ zinc binding" evidence="1">
    <location>
        <begin position="21"/>
        <end position="82"/>
    </location>
</feature>
<proteinExistence type="predicted"/>
<dbReference type="AlphaFoldDB" id="A0A3B1BQH4"/>
<gene>
    <name evidence="2" type="ORF">MNBD_NITROSPINAE01-817</name>
</gene>
<name>A0A3B1BQH4_9ZZZZ</name>
<sequence>MSDCCSPSGCSVPEKGGTKVNNKCVSCGAVAKLVARQTLLHQLKHSQLATLPDTPFHFCGQPDCDVVYFGEDGTVYKRDHVRQEVGQKSNASNRMLCYCFDVTASTVGEELEKTGRSQSKAFVMEQVKQK</sequence>
<dbReference type="InterPro" id="IPR040890">
    <property type="entry name" value="Znf_CopZ"/>
</dbReference>
<accession>A0A3B1BQH4</accession>
<dbReference type="Pfam" id="PF18423">
    <property type="entry name" value="zf_CopZ"/>
    <property type="match status" value="1"/>
</dbReference>
<dbReference type="Gene3D" id="2.20.25.270">
    <property type="match status" value="1"/>
</dbReference>
<dbReference type="Gene3D" id="1.10.10.1100">
    <property type="entry name" value="BFD-like [2Fe-2S]-binding domain"/>
    <property type="match status" value="1"/>
</dbReference>
<evidence type="ECO:0000313" key="2">
    <source>
        <dbReference type="EMBL" id="VAX20199.1"/>
    </source>
</evidence>
<dbReference type="EMBL" id="UOGC01000101">
    <property type="protein sequence ID" value="VAX20199.1"/>
    <property type="molecule type" value="Genomic_DNA"/>
</dbReference>
<protein>
    <recommendedName>
        <fullName evidence="1">CopZ zinc binding domain-containing protein</fullName>
    </recommendedName>
</protein>
<dbReference type="InterPro" id="IPR041854">
    <property type="entry name" value="BFD-like_2Fe2S-bd_dom_sf"/>
</dbReference>
<feature type="non-terminal residue" evidence="2">
    <location>
        <position position="130"/>
    </location>
</feature>
<evidence type="ECO:0000259" key="1">
    <source>
        <dbReference type="Pfam" id="PF18423"/>
    </source>
</evidence>